<dbReference type="Proteomes" id="UP001408356">
    <property type="component" value="Unassembled WGS sequence"/>
</dbReference>
<protein>
    <submittedName>
        <fullName evidence="7">Translin</fullName>
    </submittedName>
</protein>
<name>A0ABR2V1Q0_9PEZI</name>
<dbReference type="Pfam" id="PF01997">
    <property type="entry name" value="Translin"/>
    <property type="match status" value="1"/>
</dbReference>
<feature type="region of interest" description="Disordered" evidence="6">
    <location>
        <begin position="1"/>
        <end position="39"/>
    </location>
</feature>
<keyword evidence="5" id="KW-0539">Nucleus</keyword>
<evidence type="ECO:0000256" key="2">
    <source>
        <dbReference type="ARBA" id="ARBA00004496"/>
    </source>
</evidence>
<feature type="region of interest" description="Disordered" evidence="6">
    <location>
        <begin position="284"/>
        <end position="308"/>
    </location>
</feature>
<comment type="similarity">
    <text evidence="3">Belongs to the translin family.</text>
</comment>
<proteinExistence type="inferred from homology"/>
<feature type="region of interest" description="Disordered" evidence="6">
    <location>
        <begin position="202"/>
        <end position="229"/>
    </location>
</feature>
<comment type="subcellular location">
    <subcellularLocation>
        <location evidence="2">Cytoplasm</location>
    </subcellularLocation>
    <subcellularLocation>
        <location evidence="1">Nucleus</location>
    </subcellularLocation>
</comment>
<evidence type="ECO:0000256" key="4">
    <source>
        <dbReference type="ARBA" id="ARBA00022490"/>
    </source>
</evidence>
<dbReference type="Gene3D" id="1.20.58.200">
    <property type="entry name" value="Translin, domain 2"/>
    <property type="match status" value="1"/>
</dbReference>
<gene>
    <name evidence="7" type="ORF">SUNI508_06401</name>
</gene>
<keyword evidence="8" id="KW-1185">Reference proteome</keyword>
<dbReference type="PANTHER" id="PTHR10741">
    <property type="entry name" value="TRANSLIN AND TRANSLIN ASSOCIATED PROTEIN X"/>
    <property type="match status" value="1"/>
</dbReference>
<keyword evidence="4" id="KW-0963">Cytoplasm</keyword>
<dbReference type="SUPFAM" id="SSF74784">
    <property type="entry name" value="Translin"/>
    <property type="match status" value="1"/>
</dbReference>
<comment type="caution">
    <text evidence="7">The sequence shown here is derived from an EMBL/GenBank/DDBJ whole genome shotgun (WGS) entry which is preliminary data.</text>
</comment>
<organism evidence="7 8">
    <name type="scientific">Seiridium unicorne</name>
    <dbReference type="NCBI Taxonomy" id="138068"/>
    <lineage>
        <taxon>Eukaryota</taxon>
        <taxon>Fungi</taxon>
        <taxon>Dikarya</taxon>
        <taxon>Ascomycota</taxon>
        <taxon>Pezizomycotina</taxon>
        <taxon>Sordariomycetes</taxon>
        <taxon>Xylariomycetidae</taxon>
        <taxon>Amphisphaeriales</taxon>
        <taxon>Sporocadaceae</taxon>
        <taxon>Seiridium</taxon>
    </lineage>
</organism>
<dbReference type="InterPro" id="IPR002848">
    <property type="entry name" value="Translin_fam"/>
</dbReference>
<accession>A0ABR2V1Q0</accession>
<dbReference type="CDD" id="cd14820">
    <property type="entry name" value="TRAX"/>
    <property type="match status" value="1"/>
</dbReference>
<feature type="compositionally biased region" description="Basic and acidic residues" evidence="6">
    <location>
        <begin position="22"/>
        <end position="39"/>
    </location>
</feature>
<dbReference type="Gene3D" id="1.20.58.190">
    <property type="entry name" value="Translin, domain 1"/>
    <property type="match status" value="1"/>
</dbReference>
<evidence type="ECO:0000313" key="7">
    <source>
        <dbReference type="EMBL" id="KAK9420405.1"/>
    </source>
</evidence>
<sequence length="308" mass="34714">MSRPSNDGTAAPVSHGSKMPGVKRDYRGNKKDLPHRDVPRNEYTSMFEGFRNELDKHHDRREKIVKVSRDVTALSKKIIFSLQRVRKLNQPIPANITKENEERLVEIKSMLSTIVDDVSGIRRYRYNLMCLEEFVEAVSFAHYLEHQRLISPHATQETLGDVNIPFTPADYIYGIFDLTGEMMRFATTVTALTGAIPTGLAADKSDSGAANDNEDTKMHDGHDATSSDDVAPRNILVDLQDVSSMLQLIQLSDKNYRKKKDVMIEQVRKVERVGYGVTVRGNERPKGWMPDMNEDFGGGDNDDGGRVD</sequence>
<evidence type="ECO:0000256" key="6">
    <source>
        <dbReference type="SAM" id="MobiDB-lite"/>
    </source>
</evidence>
<dbReference type="InterPro" id="IPR036081">
    <property type="entry name" value="Translin_sf"/>
</dbReference>
<evidence type="ECO:0000313" key="8">
    <source>
        <dbReference type="Proteomes" id="UP001408356"/>
    </source>
</evidence>
<evidence type="ECO:0000256" key="1">
    <source>
        <dbReference type="ARBA" id="ARBA00004123"/>
    </source>
</evidence>
<reference evidence="7 8" key="1">
    <citation type="journal article" date="2024" name="J. Plant Pathol.">
        <title>Sequence and assembly of the genome of Seiridium unicorne, isolate CBS 538.82, causal agent of cypress canker disease.</title>
        <authorList>
            <person name="Scali E."/>
            <person name="Rocca G.D."/>
            <person name="Danti R."/>
            <person name="Garbelotto M."/>
            <person name="Barberini S."/>
            <person name="Baroncelli R."/>
            <person name="Emiliani G."/>
        </authorList>
    </citation>
    <scope>NUCLEOTIDE SEQUENCE [LARGE SCALE GENOMIC DNA]</scope>
    <source>
        <strain evidence="7 8">BM-138-508</strain>
    </source>
</reference>
<evidence type="ECO:0000256" key="5">
    <source>
        <dbReference type="ARBA" id="ARBA00023242"/>
    </source>
</evidence>
<dbReference type="EMBL" id="JARVKF010000235">
    <property type="protein sequence ID" value="KAK9420405.1"/>
    <property type="molecule type" value="Genomic_DNA"/>
</dbReference>
<dbReference type="InterPro" id="IPR016069">
    <property type="entry name" value="Translin_C"/>
</dbReference>
<dbReference type="InterPro" id="IPR016068">
    <property type="entry name" value="Translin_N"/>
</dbReference>
<feature type="compositionally biased region" description="Basic and acidic residues" evidence="6">
    <location>
        <begin position="214"/>
        <end position="225"/>
    </location>
</feature>
<evidence type="ECO:0000256" key="3">
    <source>
        <dbReference type="ARBA" id="ARBA00005902"/>
    </source>
</evidence>